<evidence type="ECO:0000256" key="7">
    <source>
        <dbReference type="ARBA" id="ARBA00022840"/>
    </source>
</evidence>
<evidence type="ECO:0000313" key="13">
    <source>
        <dbReference type="Proteomes" id="UP000790347"/>
    </source>
</evidence>
<accession>A0A922L8G1</accession>
<evidence type="ECO:0000256" key="2">
    <source>
        <dbReference type="ARBA" id="ARBA00007145"/>
    </source>
</evidence>
<evidence type="ECO:0000256" key="3">
    <source>
        <dbReference type="ARBA" id="ARBA00012743"/>
    </source>
</evidence>
<dbReference type="InterPro" id="IPR003694">
    <property type="entry name" value="NAD_synthase"/>
</dbReference>
<evidence type="ECO:0000256" key="1">
    <source>
        <dbReference type="ARBA" id="ARBA00005188"/>
    </source>
</evidence>
<dbReference type="InterPro" id="IPR003010">
    <property type="entry name" value="C-N_Hydrolase"/>
</dbReference>
<dbReference type="InterPro" id="IPR014445">
    <property type="entry name" value="Gln-dep_NAD_synthase"/>
</dbReference>
<comment type="caution">
    <text evidence="12">The sequence shown here is derived from an EMBL/GenBank/DDBJ whole genome shotgun (WGS) entry which is preliminary data.</text>
</comment>
<keyword evidence="8 10" id="KW-0520">NAD</keyword>
<feature type="domain" description="CN hydrolase" evidence="11">
    <location>
        <begin position="6"/>
        <end position="297"/>
    </location>
</feature>
<dbReference type="Pfam" id="PF00795">
    <property type="entry name" value="CN_hydrolase"/>
    <property type="match status" value="1"/>
</dbReference>
<reference evidence="12" key="2">
    <citation type="journal article" date="2022" name="Res Sq">
        <title>Comparative Genomics Reveals Insights into the Divergent Evolution of Astigmatic Mites and Household Pest Adaptations.</title>
        <authorList>
            <person name="Xiong Q."/>
            <person name="Wan A.T.-Y."/>
            <person name="Liu X.-Y."/>
            <person name="Fung C.S.-H."/>
            <person name="Xiao X."/>
            <person name="Malainual N."/>
            <person name="Hou J."/>
            <person name="Wang L."/>
            <person name="Wang M."/>
            <person name="Yang K."/>
            <person name="Cui Y."/>
            <person name="Leung E."/>
            <person name="Nong W."/>
            <person name="Shin S.-K."/>
            <person name="Au S."/>
            <person name="Jeong K.Y."/>
            <person name="Chew F.T."/>
            <person name="Hui J."/>
            <person name="Leung T.F."/>
            <person name="Tungtrongchitr A."/>
            <person name="Zhong N."/>
            <person name="Liu Z."/>
            <person name="Tsui S."/>
        </authorList>
    </citation>
    <scope>NUCLEOTIDE SEQUENCE</scope>
    <source>
        <strain evidence="12">Derf</strain>
        <tissue evidence="12">Whole organism</tissue>
    </source>
</reference>
<dbReference type="AlphaFoldDB" id="A0A922L8G1"/>
<dbReference type="Gene3D" id="3.40.50.620">
    <property type="entry name" value="HUPs"/>
    <property type="match status" value="1"/>
</dbReference>
<dbReference type="PIRSF" id="PIRSF006630">
    <property type="entry name" value="NADS_GAT"/>
    <property type="match status" value="1"/>
</dbReference>
<dbReference type="CDD" id="cd07570">
    <property type="entry name" value="GAT_Gln-NAD-synth"/>
    <property type="match status" value="1"/>
</dbReference>
<dbReference type="CDD" id="cd00553">
    <property type="entry name" value="NAD_synthase"/>
    <property type="match status" value="1"/>
</dbReference>
<dbReference type="Gene3D" id="3.60.110.10">
    <property type="entry name" value="Carbon-nitrogen hydrolase"/>
    <property type="match status" value="1"/>
</dbReference>
<evidence type="ECO:0000256" key="8">
    <source>
        <dbReference type="ARBA" id="ARBA00023027"/>
    </source>
</evidence>
<evidence type="ECO:0000256" key="5">
    <source>
        <dbReference type="ARBA" id="ARBA00022598"/>
    </source>
</evidence>
<reference evidence="12" key="1">
    <citation type="submission" date="2013-05" db="EMBL/GenBank/DDBJ databases">
        <authorList>
            <person name="Yim A.K.Y."/>
            <person name="Chan T.F."/>
            <person name="Ji K.M."/>
            <person name="Liu X.Y."/>
            <person name="Zhou J.W."/>
            <person name="Li R.Q."/>
            <person name="Yang K.Y."/>
            <person name="Li J."/>
            <person name="Li M."/>
            <person name="Law P.T.W."/>
            <person name="Wu Y.L."/>
            <person name="Cai Z.L."/>
            <person name="Qin H."/>
            <person name="Bao Y."/>
            <person name="Leung R.K.K."/>
            <person name="Ng P.K.S."/>
            <person name="Zou J."/>
            <person name="Zhong X.J."/>
            <person name="Ran P.X."/>
            <person name="Zhong N.S."/>
            <person name="Liu Z.G."/>
            <person name="Tsui S.K.W."/>
        </authorList>
    </citation>
    <scope>NUCLEOTIDE SEQUENCE</scope>
    <source>
        <strain evidence="12">Derf</strain>
        <tissue evidence="12">Whole organism</tissue>
    </source>
</reference>
<dbReference type="PANTHER" id="PTHR23090:SF9">
    <property type="entry name" value="GLUTAMINE-DEPENDENT NAD(+) SYNTHETASE"/>
    <property type="match status" value="1"/>
</dbReference>
<proteinExistence type="inferred from homology"/>
<dbReference type="InterPro" id="IPR022310">
    <property type="entry name" value="NAD/GMP_synthase"/>
</dbReference>
<dbReference type="InterPro" id="IPR014729">
    <property type="entry name" value="Rossmann-like_a/b/a_fold"/>
</dbReference>
<organism evidence="12 13">
    <name type="scientific">Dermatophagoides farinae</name>
    <name type="common">American house dust mite</name>
    <dbReference type="NCBI Taxonomy" id="6954"/>
    <lineage>
        <taxon>Eukaryota</taxon>
        <taxon>Metazoa</taxon>
        <taxon>Ecdysozoa</taxon>
        <taxon>Arthropoda</taxon>
        <taxon>Chelicerata</taxon>
        <taxon>Arachnida</taxon>
        <taxon>Acari</taxon>
        <taxon>Acariformes</taxon>
        <taxon>Sarcoptiformes</taxon>
        <taxon>Astigmata</taxon>
        <taxon>Psoroptidia</taxon>
        <taxon>Analgoidea</taxon>
        <taxon>Pyroglyphidae</taxon>
        <taxon>Dermatophagoidinae</taxon>
        <taxon>Dermatophagoides</taxon>
    </lineage>
</organism>
<comment type="similarity">
    <text evidence="2 10">In the C-terminal section; belongs to the NAD synthetase family.</text>
</comment>
<dbReference type="GO" id="GO:0009435">
    <property type="term" value="P:NAD+ biosynthetic process"/>
    <property type="evidence" value="ECO:0007669"/>
    <property type="project" value="UniProtKB-UniRule"/>
</dbReference>
<dbReference type="GO" id="GO:0003952">
    <property type="term" value="F:NAD+ synthase (glutamine-hydrolyzing) activity"/>
    <property type="evidence" value="ECO:0007669"/>
    <property type="project" value="UniProtKB-UniRule"/>
</dbReference>
<dbReference type="EC" id="6.3.5.1" evidence="3 10"/>
<keyword evidence="6 10" id="KW-0547">Nucleotide-binding</keyword>
<dbReference type="FunFam" id="3.40.50.620:FF:000036">
    <property type="entry name" value="Glutamine-dependent NAD(+) synthetase"/>
    <property type="match status" value="1"/>
</dbReference>
<name>A0A922L8G1_DERFA</name>
<dbReference type="PROSITE" id="PS50263">
    <property type="entry name" value="CN_HYDROLASE"/>
    <property type="match status" value="1"/>
</dbReference>
<protein>
    <recommendedName>
        <fullName evidence="4 10">Glutamine-dependent NAD(+) synthetase</fullName>
        <ecNumber evidence="3 10">6.3.5.1</ecNumber>
    </recommendedName>
    <alternativeName>
        <fullName evidence="9 10">NAD(+) synthase [glutamine-hydrolyzing]</fullName>
    </alternativeName>
</protein>
<dbReference type="InterPro" id="IPR036526">
    <property type="entry name" value="C-N_Hydrolase_sf"/>
</dbReference>
<evidence type="ECO:0000256" key="6">
    <source>
        <dbReference type="ARBA" id="ARBA00022741"/>
    </source>
</evidence>
<dbReference type="GO" id="GO:0005737">
    <property type="term" value="C:cytoplasm"/>
    <property type="evidence" value="ECO:0007669"/>
    <property type="project" value="InterPro"/>
</dbReference>
<dbReference type="Proteomes" id="UP000790347">
    <property type="component" value="Unassembled WGS sequence"/>
</dbReference>
<evidence type="ECO:0000256" key="10">
    <source>
        <dbReference type="PIRNR" id="PIRNR006630"/>
    </source>
</evidence>
<dbReference type="EMBL" id="ASGP02000001">
    <property type="protein sequence ID" value="KAH9526118.1"/>
    <property type="molecule type" value="Genomic_DNA"/>
</dbReference>
<keyword evidence="13" id="KW-1185">Reference proteome</keyword>
<dbReference type="SUPFAM" id="SSF56317">
    <property type="entry name" value="Carbon-nitrogen hydrolase"/>
    <property type="match status" value="1"/>
</dbReference>
<sequence length="739" mass="84658">MSSYKFGIAICTLNQLCLDFKGNLSRILTSIDRAIELGASIRLGPELEITGYGCEDAFYEIDTVFHSWQVLGEILKKNYKNIIICIGMPVIKDSCLYNCVTIIYNSKIVYIRAKNRLAIHGNYRENRYFKPWNDGTNGSISWFELPPLITEICEQKRVPFGDGAIIEIKDNVIENNDLQASLGVFRIGFEICEELWHADTQSNRHFGLRACHLVVNPSSSYWELRKLDNAYNHVRSVTSKTGGVYAYVNNIGCDGGGRLCFYGRSFVMENGNLLSMSNVLSDELFDEVSVTVSAVDPINIQQFRLQNNIPIRSCTVSEKFIKFNDSKPYENSSMLYSNISDVNTITIENCGFFKNWNFEIPQTNIAKNFVGLCPEEEIMRYCSLWLWDYLRRCIPGGIKGFIVPLSGGLDSSSVVCIVYSLCRFLHHQIYSVKNQNVIKSLKSILDIEAHELQPQDICQRLLRCCYLRTKFSGQDSYDRAKNLAQLVGADFQTYDLTDIYQKIIDTVPLGIKPKSTDDVTIQQQNVQARIRMVLTYYMSECNRLVLATGNVDEALVGYLTKYDCSSADLNPIGSISKNDLKRFMIYSKQIIPNSEQVLDHIINAIPSAELTGQDQKDEEDLGLTYDELSLFGRIRRGIYGTYGPYGMFCKIWNDRHADHVRQVFNGQLVEPTLLASKIKRFFTLYARNRHKQTILTPSLHTETYSPDDNRFDHRQFLFNTKWPWQFEQIDKMIEQILNG</sequence>
<evidence type="ECO:0000256" key="4">
    <source>
        <dbReference type="ARBA" id="ARBA00017309"/>
    </source>
</evidence>
<evidence type="ECO:0000256" key="9">
    <source>
        <dbReference type="ARBA" id="ARBA00030681"/>
    </source>
</evidence>
<dbReference type="NCBIfam" id="TIGR00552">
    <property type="entry name" value="nadE"/>
    <property type="match status" value="1"/>
</dbReference>
<dbReference type="GO" id="GO:0005524">
    <property type="term" value="F:ATP binding"/>
    <property type="evidence" value="ECO:0007669"/>
    <property type="project" value="UniProtKB-UniRule"/>
</dbReference>
<dbReference type="Pfam" id="PF02540">
    <property type="entry name" value="NAD_synthase"/>
    <property type="match status" value="1"/>
</dbReference>
<dbReference type="PANTHER" id="PTHR23090">
    <property type="entry name" value="NH 3 /GLUTAMINE-DEPENDENT NAD + SYNTHETASE"/>
    <property type="match status" value="1"/>
</dbReference>
<comment type="catalytic activity">
    <reaction evidence="10">
        <text>deamido-NAD(+) + L-glutamine + ATP + H2O = L-glutamate + AMP + diphosphate + NAD(+) + H(+)</text>
        <dbReference type="Rhea" id="RHEA:24384"/>
        <dbReference type="ChEBI" id="CHEBI:15377"/>
        <dbReference type="ChEBI" id="CHEBI:15378"/>
        <dbReference type="ChEBI" id="CHEBI:29985"/>
        <dbReference type="ChEBI" id="CHEBI:30616"/>
        <dbReference type="ChEBI" id="CHEBI:33019"/>
        <dbReference type="ChEBI" id="CHEBI:57540"/>
        <dbReference type="ChEBI" id="CHEBI:58359"/>
        <dbReference type="ChEBI" id="CHEBI:58437"/>
        <dbReference type="ChEBI" id="CHEBI:456215"/>
        <dbReference type="EC" id="6.3.5.1"/>
    </reaction>
</comment>
<comment type="pathway">
    <text evidence="1 10">Cofactor biosynthesis; NAD(+) biosynthesis; NAD(+) from deamido-NAD(+) (L-Gln route): step 1/1.</text>
</comment>
<evidence type="ECO:0000313" key="12">
    <source>
        <dbReference type="EMBL" id="KAH9526118.1"/>
    </source>
</evidence>
<keyword evidence="5 10" id="KW-0436">Ligase</keyword>
<dbReference type="GO" id="GO:0004359">
    <property type="term" value="F:glutaminase activity"/>
    <property type="evidence" value="ECO:0007669"/>
    <property type="project" value="InterPro"/>
</dbReference>
<evidence type="ECO:0000259" key="11">
    <source>
        <dbReference type="PROSITE" id="PS50263"/>
    </source>
</evidence>
<dbReference type="HAMAP" id="MF_02090">
    <property type="entry name" value="NadE_glutamine_dep"/>
    <property type="match status" value="1"/>
</dbReference>
<gene>
    <name evidence="12" type="primary">NADSYN1</name>
    <name evidence="12" type="ORF">DERF_000230</name>
</gene>
<keyword evidence="7 10" id="KW-0067">ATP-binding</keyword>
<dbReference type="SUPFAM" id="SSF52402">
    <property type="entry name" value="Adenine nucleotide alpha hydrolases-like"/>
    <property type="match status" value="1"/>
</dbReference>